<dbReference type="EMBL" id="JABEVQ010000001">
    <property type="protein sequence ID" value="NWN90348.1"/>
    <property type="molecule type" value="Genomic_DNA"/>
</dbReference>
<accession>A0A851HWE8</accession>
<evidence type="ECO:0000313" key="1">
    <source>
        <dbReference type="EMBL" id="NWN90348.1"/>
    </source>
</evidence>
<dbReference type="Pfam" id="PF12686">
    <property type="entry name" value="DUF3800"/>
    <property type="match status" value="1"/>
</dbReference>
<sequence length="376" mass="43248">MMTKIQVKELRENISPLRNWDSEMQMFYDETNNVRRLKLTEVGLNAPIENPFVLAGIATQSGLPASSEESLRDLLKIQRSANEIKFEYLSKGSYEDALGSERISNFLVWILDNDIYIHYSFIDILYWSILDIVESLMPGDPLGIIPFHLEIKSELHYFVSKNSYEFMQLLVNFNYPNIKRSEVSSFLSEILRFLDSQVVEDRSLATPILKQTIRNASKIRGLELPFLHDDEPGELIKDFSPHFLHRLYLFKNASHAFDRETHIEKVLSKVEVYDGSKRLDYIFLNSKSSIGVQISDVVAGLMGRHFGFVSQNSLPVLRQKKKSFSQAQLKTLELLRLLIDRSNAFSEGLLHSVAPLETLLRNDAFLHDRSVPDFLG</sequence>
<name>A0A851HWE8_9GAMM</name>
<comment type="caution">
    <text evidence="1">The sequence shown here is derived from an EMBL/GenBank/DDBJ whole genome shotgun (WGS) entry which is preliminary data.</text>
</comment>
<dbReference type="InterPro" id="IPR024524">
    <property type="entry name" value="DUF3800"/>
</dbReference>
<reference evidence="1 2" key="1">
    <citation type="submission" date="2020-03" db="EMBL/GenBank/DDBJ databases">
        <title>Metagenomic, metatranscriptomic, and metabolomic analyses revealed the key microbes and metabolic features during the fermentation of ganjang, Korean traditional soy sauce.</title>
        <authorList>
            <person name="Chun B.H."/>
            <person name="Jeon C.O."/>
        </authorList>
    </citation>
    <scope>NUCLEOTIDE SEQUENCE [LARGE SCALE GENOMIC DNA]</scope>
    <source>
        <strain evidence="1 2">KG14</strain>
    </source>
</reference>
<protein>
    <submittedName>
        <fullName evidence="1">DUF3800 domain-containing protein</fullName>
    </submittedName>
</protein>
<keyword evidence="2" id="KW-1185">Reference proteome</keyword>
<proteinExistence type="predicted"/>
<dbReference type="AlphaFoldDB" id="A0A851HWE8"/>
<gene>
    <name evidence="1" type="ORF">HLV39_02395</name>
</gene>
<organism evidence="1 2">
    <name type="scientific">Marinobacter adhaerens</name>
    <dbReference type="NCBI Taxonomy" id="1033846"/>
    <lineage>
        <taxon>Bacteria</taxon>
        <taxon>Pseudomonadati</taxon>
        <taxon>Pseudomonadota</taxon>
        <taxon>Gammaproteobacteria</taxon>
        <taxon>Pseudomonadales</taxon>
        <taxon>Marinobacteraceae</taxon>
        <taxon>Marinobacter</taxon>
    </lineage>
</organism>
<evidence type="ECO:0000313" key="2">
    <source>
        <dbReference type="Proteomes" id="UP000536442"/>
    </source>
</evidence>
<dbReference type="Proteomes" id="UP000536442">
    <property type="component" value="Unassembled WGS sequence"/>
</dbReference>